<dbReference type="AlphaFoldDB" id="A0A0Q3FTW7"/>
<dbReference type="OrthoDB" id="418495at2759"/>
<dbReference type="STRING" id="15368.A0A0Q3FTW7"/>
<feature type="coiled-coil region" evidence="1">
    <location>
        <begin position="51"/>
        <end position="86"/>
    </location>
</feature>
<evidence type="ECO:0000313" key="5">
    <source>
        <dbReference type="EMBL" id="KQK02703.1"/>
    </source>
</evidence>
<dbReference type="Proteomes" id="UP000008810">
    <property type="component" value="Chromosome 2"/>
</dbReference>
<reference evidence="5" key="2">
    <citation type="submission" date="2017-06" db="EMBL/GenBank/DDBJ databases">
        <title>WGS assembly of Brachypodium distachyon.</title>
        <authorList>
            <consortium name="The International Brachypodium Initiative"/>
            <person name="Lucas S."/>
            <person name="Harmon-Smith M."/>
            <person name="Lail K."/>
            <person name="Tice H."/>
            <person name="Grimwood J."/>
            <person name="Bruce D."/>
            <person name="Barry K."/>
            <person name="Shu S."/>
            <person name="Lindquist E."/>
            <person name="Wang M."/>
            <person name="Pitluck S."/>
            <person name="Vogel J.P."/>
            <person name="Garvin D.F."/>
            <person name="Mockler T.C."/>
            <person name="Schmutz J."/>
            <person name="Rokhsar D."/>
            <person name="Bevan M.W."/>
        </authorList>
    </citation>
    <scope>NUCLEOTIDE SEQUENCE</scope>
    <source>
        <strain evidence="5">Bd21</strain>
    </source>
</reference>
<evidence type="ECO:0000313" key="7">
    <source>
        <dbReference type="Proteomes" id="UP000008810"/>
    </source>
</evidence>
<feature type="compositionally biased region" description="Polar residues" evidence="2">
    <location>
        <begin position="204"/>
        <end position="216"/>
    </location>
</feature>
<dbReference type="EMBL" id="CM000881">
    <property type="protein sequence ID" value="KQK02703.1"/>
    <property type="molecule type" value="Genomic_DNA"/>
</dbReference>
<dbReference type="EnsemblPlants" id="KQK02703">
    <property type="protein sequence ID" value="KQK02703"/>
    <property type="gene ID" value="BRADI_2g03160v3"/>
</dbReference>
<evidence type="ECO:0000256" key="2">
    <source>
        <dbReference type="SAM" id="MobiDB-lite"/>
    </source>
</evidence>
<evidence type="ECO:0008006" key="8">
    <source>
        <dbReference type="Google" id="ProtNLM"/>
    </source>
</evidence>
<dbReference type="Pfam" id="PF04784">
    <property type="entry name" value="DUF547"/>
    <property type="match status" value="1"/>
</dbReference>
<evidence type="ECO:0000259" key="3">
    <source>
        <dbReference type="Pfam" id="PF04784"/>
    </source>
</evidence>
<feature type="region of interest" description="Disordered" evidence="2">
    <location>
        <begin position="177"/>
        <end position="235"/>
    </location>
</feature>
<keyword evidence="1" id="KW-0175">Coiled coil</keyword>
<feature type="domain" description="DUF547" evidence="3">
    <location>
        <begin position="372"/>
        <end position="508"/>
    </location>
</feature>
<evidence type="ECO:0000313" key="6">
    <source>
        <dbReference type="EnsemblPlants" id="KQK02703"/>
    </source>
</evidence>
<dbReference type="InterPro" id="IPR025757">
    <property type="entry name" value="MIP1_Leuzipper"/>
</dbReference>
<feature type="region of interest" description="Disordered" evidence="2">
    <location>
        <begin position="303"/>
        <end position="322"/>
    </location>
</feature>
<dbReference type="PANTHER" id="PTHR46248">
    <property type="entry name" value="EXPRESSED PROTEIN"/>
    <property type="match status" value="1"/>
</dbReference>
<dbReference type="KEGG" id="bdi:100845065"/>
<dbReference type="Gramene" id="KQK02703">
    <property type="protein sequence ID" value="KQK02703"/>
    <property type="gene ID" value="BRADI_2g03160v3"/>
</dbReference>
<dbReference type="Pfam" id="PF14389">
    <property type="entry name" value="Lzipper-MIP1"/>
    <property type="match status" value="1"/>
</dbReference>
<proteinExistence type="predicted"/>
<dbReference type="PANTHER" id="PTHR46248:SF4">
    <property type="entry name" value="OS01G0147800 PROTEIN"/>
    <property type="match status" value="1"/>
</dbReference>
<feature type="compositionally biased region" description="Low complexity" evidence="2">
    <location>
        <begin position="303"/>
        <end position="316"/>
    </location>
</feature>
<dbReference type="GeneID" id="100845065"/>
<reference evidence="6" key="3">
    <citation type="submission" date="2018-08" db="UniProtKB">
        <authorList>
            <consortium name="EnsemblPlants"/>
        </authorList>
    </citation>
    <scope>IDENTIFICATION</scope>
    <source>
        <strain evidence="6">cv. Bd21</strain>
    </source>
</reference>
<sequence length="611" mass="68532">MGSAPAPPPTPLRGGGSYSSVQHVLHHRRRLLLRRAQPASGRKTKLKHLLLMDEEEQEQEEEEKTRQLLQLEVSELESVLDREKRLGRILRHCSLHAAGGGRRCRHYRCCLSAMLPAKIRGLLAELAMVEEEICYLEKKVEDLRTRLYRERNWNDHCLLLQQRQTWLQQNRRLSGFHGGDQQLPQRLLPCPGNGDDEEDDLESQSKTSAGRLSVSEQGDEVVEEQSRRSSHSFDNLRLPERRRRTICSVNPNKLSEELVRLTITIFHKLNNTTPDHDELISSNSSSSAPKLIISSCIGSSRSLVPKPSSSSSSPAPAVENRGATLPEECGGCGKGLVEFTRSSFDASRVSLCLADIKNLRVLMNRLSTVDPSLLTNKQKLAFWINIYNFCVMHAFLQHGLPPSPEKLLALLNQASVKVGGTVLSVVSIEHLFLRHHSSPDQSKQGMMTTMLEEAGDLERDLQLRYGLGFPEPNVVFALCRGSRSSPAVGVYTAEEVSSELEQAKVRYLERCVRVVRRKKKKAKGSAMAVVLPKLLHWHMRCFADDVESLLEWVHSQLGESPALKRAIRDVLLLVAAAGGDRRGKPPQPPALEKMVEIEPYDAEFCYLLPVC</sequence>
<protein>
    <recommendedName>
        <fullName evidence="8">DUF547 domain-containing protein</fullName>
    </recommendedName>
</protein>
<keyword evidence="7" id="KW-1185">Reference proteome</keyword>
<feature type="domain" description="Ternary complex factor MIP1 leucine-zipper" evidence="4">
    <location>
        <begin position="63"/>
        <end position="150"/>
    </location>
</feature>
<dbReference type="InterPro" id="IPR006869">
    <property type="entry name" value="DUF547"/>
</dbReference>
<evidence type="ECO:0000256" key="1">
    <source>
        <dbReference type="SAM" id="Coils"/>
    </source>
</evidence>
<dbReference type="RefSeq" id="XP_010230456.2">
    <property type="nucleotide sequence ID" value="XM_010232154.3"/>
</dbReference>
<dbReference type="ExpressionAtlas" id="A0A0Q3FTW7">
    <property type="expression patterns" value="baseline and differential"/>
</dbReference>
<dbReference type="FunCoup" id="A0A0Q3FTW7">
    <property type="interactions" value="266"/>
</dbReference>
<evidence type="ECO:0000259" key="4">
    <source>
        <dbReference type="Pfam" id="PF14389"/>
    </source>
</evidence>
<name>A0A0Q3FTW7_BRADI</name>
<accession>A0A0Q3FTW7</accession>
<gene>
    <name evidence="6" type="primary">LOC100845065</name>
    <name evidence="5" type="ORF">BRADI_2g03160v3</name>
</gene>
<organism evidence="5">
    <name type="scientific">Brachypodium distachyon</name>
    <name type="common">Purple false brome</name>
    <name type="synonym">Trachynia distachya</name>
    <dbReference type="NCBI Taxonomy" id="15368"/>
    <lineage>
        <taxon>Eukaryota</taxon>
        <taxon>Viridiplantae</taxon>
        <taxon>Streptophyta</taxon>
        <taxon>Embryophyta</taxon>
        <taxon>Tracheophyta</taxon>
        <taxon>Spermatophyta</taxon>
        <taxon>Magnoliopsida</taxon>
        <taxon>Liliopsida</taxon>
        <taxon>Poales</taxon>
        <taxon>Poaceae</taxon>
        <taxon>BOP clade</taxon>
        <taxon>Pooideae</taxon>
        <taxon>Stipodae</taxon>
        <taxon>Brachypodieae</taxon>
        <taxon>Brachypodium</taxon>
    </lineage>
</organism>
<reference evidence="5 6" key="1">
    <citation type="journal article" date="2010" name="Nature">
        <title>Genome sequencing and analysis of the model grass Brachypodium distachyon.</title>
        <authorList>
            <consortium name="International Brachypodium Initiative"/>
        </authorList>
    </citation>
    <scope>NUCLEOTIDE SEQUENCE [LARGE SCALE GENOMIC DNA]</scope>
    <source>
        <strain evidence="5 6">Bd21</strain>
    </source>
</reference>